<accession>A0A1H5N3W2</accession>
<dbReference type="AlphaFoldDB" id="A0A1H5N3W2"/>
<proteinExistence type="predicted"/>
<name>A0A1H5N3W2_9PSED</name>
<dbReference type="EMBL" id="FNTY01000002">
    <property type="protein sequence ID" value="SEE95338.1"/>
    <property type="molecule type" value="Genomic_DNA"/>
</dbReference>
<protein>
    <submittedName>
        <fullName evidence="1">Uncharacterized protein</fullName>
    </submittedName>
</protein>
<gene>
    <name evidence="1" type="ORF">SAMN04490194_5385</name>
</gene>
<sequence>MQELILDLSGEFGADFQSYVSSGNAIVAAEVGCDTTLSCSTLSCTALGCCLP</sequence>
<dbReference type="Proteomes" id="UP000198985">
    <property type="component" value="Unassembled WGS sequence"/>
</dbReference>
<evidence type="ECO:0000313" key="2">
    <source>
        <dbReference type="Proteomes" id="UP000198985"/>
    </source>
</evidence>
<evidence type="ECO:0000313" key="1">
    <source>
        <dbReference type="EMBL" id="SEE95338.1"/>
    </source>
</evidence>
<organism evidence="1 2">
    <name type="scientific">Pseudomonas migulae</name>
    <dbReference type="NCBI Taxonomy" id="78543"/>
    <lineage>
        <taxon>Bacteria</taxon>
        <taxon>Pseudomonadati</taxon>
        <taxon>Pseudomonadota</taxon>
        <taxon>Gammaproteobacteria</taxon>
        <taxon>Pseudomonadales</taxon>
        <taxon>Pseudomonadaceae</taxon>
        <taxon>Pseudomonas</taxon>
    </lineage>
</organism>
<reference evidence="1 2" key="1">
    <citation type="submission" date="2016-10" db="EMBL/GenBank/DDBJ databases">
        <authorList>
            <person name="de Groot N.N."/>
        </authorList>
    </citation>
    <scope>NUCLEOTIDE SEQUENCE [LARGE SCALE GENOMIC DNA]</scope>
    <source>
        <strain evidence="1 2">BS3662</strain>
    </source>
</reference>